<sequence length="91" mass="10697">MTKIDVPSPFGQGIVKKKWTDLRDSSDNQSSPMFRPWLTSKKPKKDKALYGEEYDEYFKSKEECERIIDRYKRIQEAFKAAAKDGEVDRLC</sequence>
<accession>A0A081REQ3</accession>
<evidence type="ECO:0000313" key="2">
    <source>
        <dbReference type="Proteomes" id="UP000028411"/>
    </source>
</evidence>
<dbReference type="AlphaFoldDB" id="A0A081REQ3"/>
<name>A0A081REQ3_SPHCR</name>
<evidence type="ECO:0000313" key="1">
    <source>
        <dbReference type="EMBL" id="KEQ53676.1"/>
    </source>
</evidence>
<dbReference type="PATRIC" id="fig|46429.4.peg.2047"/>
<gene>
    <name evidence="1" type="ORF">BV95_02076</name>
</gene>
<dbReference type="RefSeq" id="WP_037451009.1">
    <property type="nucleotide sequence ID" value="NZ_JFHR01000019.1"/>
</dbReference>
<dbReference type="EMBL" id="JFHR01000019">
    <property type="protein sequence ID" value="KEQ53676.1"/>
    <property type="molecule type" value="Genomic_DNA"/>
</dbReference>
<dbReference type="Proteomes" id="UP000028411">
    <property type="component" value="Unassembled WGS sequence"/>
</dbReference>
<proteinExistence type="predicted"/>
<reference evidence="1 2" key="1">
    <citation type="submission" date="2014-02" db="EMBL/GenBank/DDBJ databases">
        <title>Whole genome sequence of Sphingobium chlorophenolicum NBRC 16172.</title>
        <authorList>
            <person name="Gan H.M."/>
            <person name="Gan H.Y."/>
            <person name="Chew T.H."/>
            <person name="Savka M.A."/>
        </authorList>
    </citation>
    <scope>NUCLEOTIDE SEQUENCE [LARGE SCALE GENOMIC DNA]</scope>
    <source>
        <strain evidence="1 2">NBRC 16172</strain>
    </source>
</reference>
<protein>
    <submittedName>
        <fullName evidence="1">Uncharacterized protein</fullName>
    </submittedName>
</protein>
<organism evidence="1 2">
    <name type="scientific">Sphingobium chlorophenolicum</name>
    <dbReference type="NCBI Taxonomy" id="46429"/>
    <lineage>
        <taxon>Bacteria</taxon>
        <taxon>Pseudomonadati</taxon>
        <taxon>Pseudomonadota</taxon>
        <taxon>Alphaproteobacteria</taxon>
        <taxon>Sphingomonadales</taxon>
        <taxon>Sphingomonadaceae</taxon>
        <taxon>Sphingobium</taxon>
    </lineage>
</organism>
<comment type="caution">
    <text evidence="1">The sequence shown here is derived from an EMBL/GenBank/DDBJ whole genome shotgun (WGS) entry which is preliminary data.</text>
</comment>
<dbReference type="OrthoDB" id="9935026at2"/>